<dbReference type="Proteomes" id="UP000279331">
    <property type="component" value="Unassembled WGS sequence"/>
</dbReference>
<keyword evidence="1" id="KW-1133">Transmembrane helix</keyword>
<reference evidence="2 3" key="1">
    <citation type="submission" date="2018-09" db="EMBL/GenBank/DDBJ databases">
        <authorList>
            <person name="Tagini F."/>
        </authorList>
    </citation>
    <scope>NUCLEOTIDE SEQUENCE [LARGE SCALE GENOMIC DNA]</scope>
    <source>
        <strain evidence="2 3">MK42</strain>
    </source>
</reference>
<organism evidence="2 3">
    <name type="scientific">Mycobacterium persicum</name>
    <dbReference type="NCBI Taxonomy" id="1487726"/>
    <lineage>
        <taxon>Bacteria</taxon>
        <taxon>Bacillati</taxon>
        <taxon>Actinomycetota</taxon>
        <taxon>Actinomycetes</taxon>
        <taxon>Mycobacteriales</taxon>
        <taxon>Mycobacteriaceae</taxon>
        <taxon>Mycobacterium</taxon>
    </lineage>
</organism>
<feature type="transmembrane region" description="Helical" evidence="1">
    <location>
        <begin position="221"/>
        <end position="241"/>
    </location>
</feature>
<comment type="caution">
    <text evidence="2">The sequence shown here is derived from an EMBL/GenBank/DDBJ whole genome shotgun (WGS) entry which is preliminary data.</text>
</comment>
<dbReference type="Pfam" id="PF01944">
    <property type="entry name" value="SpoIIM"/>
    <property type="match status" value="1"/>
</dbReference>
<dbReference type="EMBL" id="UPHL01000152">
    <property type="protein sequence ID" value="VAZ86361.1"/>
    <property type="molecule type" value="Genomic_DNA"/>
</dbReference>
<evidence type="ECO:0000313" key="2">
    <source>
        <dbReference type="EMBL" id="VAZ86361.1"/>
    </source>
</evidence>
<keyword evidence="1" id="KW-0812">Transmembrane</keyword>
<dbReference type="AlphaFoldDB" id="A0AB38V146"/>
<protein>
    <recommendedName>
        <fullName evidence="4">Stage II sporulation protein M</fullName>
    </recommendedName>
</protein>
<sequence>MCQRSTIDGCQQLKAFGNDLAHFGLLASTVSATALGDGDTITDSRLRLRYYATQVDVDAFLLTHRGTWDRLDQLVKKRRSLTGAEIDELVELYQRVSTHLSMLRSVSSDSLLVGRLSSLVARARAAVTGAHAPLTSTFVRFWTVSFPVVAYRAWRWWLATAVAFFAVVVLIAFWVAGSSEVQSVIGTPGEINELVNHDVESYYSEHPATSFALQVWVNNSWVAAKCIAMSVVLGLPIPLVLFQNAANVGVIAGLMFAAGRGGLLLGLLIPHGLLELTAVFLAAATGMRLGWSVIAPGDRPRGQVLAEQGRGVVSVAVGLVGVLLVSGLIEAMVTPSPLPTFVRIAIGLLAEAAFVFYIGYFGRRAARAGETGDIEDAPDVVPTG</sequence>
<evidence type="ECO:0008006" key="4">
    <source>
        <dbReference type="Google" id="ProtNLM"/>
    </source>
</evidence>
<evidence type="ECO:0000256" key="1">
    <source>
        <dbReference type="SAM" id="Phobius"/>
    </source>
</evidence>
<evidence type="ECO:0000313" key="3">
    <source>
        <dbReference type="Proteomes" id="UP000279331"/>
    </source>
</evidence>
<proteinExistence type="predicted"/>
<feature type="transmembrane region" description="Helical" evidence="1">
    <location>
        <begin position="156"/>
        <end position="176"/>
    </location>
</feature>
<feature type="transmembrane region" description="Helical" evidence="1">
    <location>
        <begin position="276"/>
        <end position="297"/>
    </location>
</feature>
<feature type="transmembrane region" description="Helical" evidence="1">
    <location>
        <begin position="341"/>
        <end position="360"/>
    </location>
</feature>
<gene>
    <name evidence="2" type="ORF">LAUMK42_05207</name>
</gene>
<dbReference type="PANTHER" id="PTHR35337">
    <property type="entry name" value="SLR1478 PROTEIN"/>
    <property type="match status" value="1"/>
</dbReference>
<feature type="transmembrane region" description="Helical" evidence="1">
    <location>
        <begin position="248"/>
        <end position="270"/>
    </location>
</feature>
<feature type="transmembrane region" description="Helical" evidence="1">
    <location>
        <begin position="309"/>
        <end position="329"/>
    </location>
</feature>
<keyword evidence="1" id="KW-0472">Membrane</keyword>
<dbReference type="PANTHER" id="PTHR35337:SF1">
    <property type="entry name" value="SLR1478 PROTEIN"/>
    <property type="match status" value="1"/>
</dbReference>
<name>A0AB38V146_9MYCO</name>
<dbReference type="InterPro" id="IPR002798">
    <property type="entry name" value="SpoIIM-like"/>
</dbReference>
<accession>A0AB38V146</accession>